<evidence type="ECO:0000256" key="1">
    <source>
        <dbReference type="ARBA" id="ARBA00022614"/>
    </source>
</evidence>
<dbReference type="InterPro" id="IPR032675">
    <property type="entry name" value="LRR_dom_sf"/>
</dbReference>
<dbReference type="Ensembl" id="ENSSPAT00000025175.1">
    <property type="protein sequence ID" value="ENSSPAP00000024766.1"/>
    <property type="gene ID" value="ENSSPAG00000018723.1"/>
</dbReference>
<dbReference type="GeneTree" id="ENSGT01150000286904"/>
<evidence type="ECO:0000313" key="3">
    <source>
        <dbReference type="Ensembl" id="ENSSPAP00000024766.1"/>
    </source>
</evidence>
<dbReference type="AlphaFoldDB" id="A0A3B5AWB3"/>
<dbReference type="InterPro" id="IPR051261">
    <property type="entry name" value="NLR"/>
</dbReference>
<dbReference type="Pfam" id="PF00560">
    <property type="entry name" value="LRR_1"/>
    <property type="match status" value="1"/>
</dbReference>
<dbReference type="SUPFAM" id="SSF52047">
    <property type="entry name" value="RNI-like"/>
    <property type="match status" value="1"/>
</dbReference>
<dbReference type="STRING" id="144197.ENSSPAP00000024766"/>
<accession>A0A3B5AWB3</accession>
<dbReference type="Pfam" id="PF13516">
    <property type="entry name" value="LRR_6"/>
    <property type="match status" value="1"/>
</dbReference>
<keyword evidence="1" id="KW-0433">Leucine-rich repeat</keyword>
<sequence>MNVKHKHSQTNLSNYYSQQSDDTVHSHIIPDQCCQNLYISLFRLSSCNHNLQKYSSLSSQSSSLKDLDLSGNNLQDSGAKRLSARLKSPHCELKTLSLSGCLVTEEGCASLASALNFNPSHLKELNLSNNNLQLQEPGVKQLLGLLEDPLWRLDTLRYGQTLRSHTVHLKQ</sequence>
<proteinExistence type="predicted"/>
<dbReference type="SMART" id="SM00368">
    <property type="entry name" value="LRR_RI"/>
    <property type="match status" value="3"/>
</dbReference>
<evidence type="ECO:0000256" key="2">
    <source>
        <dbReference type="ARBA" id="ARBA00022737"/>
    </source>
</evidence>
<name>A0A3B5AWB3_9TELE</name>
<keyword evidence="2" id="KW-0677">Repeat</keyword>
<protein>
    <submittedName>
        <fullName evidence="3">Uncharacterized protein</fullName>
    </submittedName>
</protein>
<organism evidence="3">
    <name type="scientific">Stegastes partitus</name>
    <name type="common">bicolor damselfish</name>
    <dbReference type="NCBI Taxonomy" id="144197"/>
    <lineage>
        <taxon>Eukaryota</taxon>
        <taxon>Metazoa</taxon>
        <taxon>Chordata</taxon>
        <taxon>Craniata</taxon>
        <taxon>Vertebrata</taxon>
        <taxon>Euteleostomi</taxon>
        <taxon>Actinopterygii</taxon>
        <taxon>Neopterygii</taxon>
        <taxon>Teleostei</taxon>
        <taxon>Neoteleostei</taxon>
        <taxon>Acanthomorphata</taxon>
        <taxon>Ovalentaria</taxon>
        <taxon>Pomacentridae</taxon>
        <taxon>Stegastes</taxon>
    </lineage>
</organism>
<dbReference type="PANTHER" id="PTHR24106">
    <property type="entry name" value="NACHT, LRR AND CARD DOMAINS-CONTAINING"/>
    <property type="match status" value="1"/>
</dbReference>
<dbReference type="InterPro" id="IPR001611">
    <property type="entry name" value="Leu-rich_rpt"/>
</dbReference>
<dbReference type="Gene3D" id="3.80.10.10">
    <property type="entry name" value="Ribonuclease Inhibitor"/>
    <property type="match status" value="1"/>
</dbReference>
<reference evidence="3" key="1">
    <citation type="submission" date="2023-09" db="UniProtKB">
        <authorList>
            <consortium name="Ensembl"/>
        </authorList>
    </citation>
    <scope>IDENTIFICATION</scope>
</reference>